<sequence length="484" mass="50827">MSEAALANLVKRLEAATQRLEEAATRNRGPEGSGLQSPSSSAGQSTGGSPSGASGPAVSAFEDLAAGPLSAYVAASAGVGGLVHEQAKAVQQALTAQKTLIQIAATSKKPDGPVLQDLLKPTQMAIMQITELREKNRPSPLYNHLSTVSEGIPALGWVVVEPTPGPFVGEMRDSAQFWANRVIKDQKDKEPSHVEWAKSFVTLLTELQTYVKKHHTTGLAWNPRGGDAKSAAASAPTATSSAPPAGGPPPPPPTPAVGVGSTSSSKPAGPDTGALFSQLNKEGLTGGLRKVDKSEMTHKNPELRTGSVVKAGVIDKGPTFKAPVAKAPPKLQLDGSKWAIENQVNNNEITVTPSEFRQVAYIYNCQNSTIQIKGKINAVTMDNCKKVGLVVDSAVSTVDVVNCKSVQVQITGRVPTVVIDKTDGMQLYLSKECADIEILTAKSSEMNVLVQGADGEFAEKPIAEQFRTMFKDGALVTMPVEHAG</sequence>
<dbReference type="SMART" id="SM00673">
    <property type="entry name" value="CARP"/>
    <property type="match status" value="2"/>
</dbReference>
<evidence type="ECO:0000256" key="5">
    <source>
        <dbReference type="ARBA" id="ARBA00054756"/>
    </source>
</evidence>
<feature type="domain" description="C-CAP/cofactor C-like" evidence="9">
    <location>
        <begin position="328"/>
        <end position="464"/>
    </location>
</feature>
<dbReference type="InterPro" id="IPR001837">
    <property type="entry name" value="Adenylate_cyclase-assoc_CAP"/>
</dbReference>
<dbReference type="InterPro" id="IPR013992">
    <property type="entry name" value="Adenylate_cyclase-assoc_CAP_N"/>
</dbReference>
<name>A0AAD5XNB7_9FUNG</name>
<evidence type="ECO:0000256" key="7">
    <source>
        <dbReference type="RuleBase" id="RU000647"/>
    </source>
</evidence>
<dbReference type="FunFam" id="1.25.40.330:FF:000001">
    <property type="entry name" value="Adenylyl cyclase-associated protein"/>
    <property type="match status" value="1"/>
</dbReference>
<dbReference type="PROSITE" id="PS01088">
    <property type="entry name" value="CAP_1"/>
    <property type="match status" value="1"/>
</dbReference>
<dbReference type="GO" id="GO:0019933">
    <property type="term" value="P:cAMP-mediated signaling"/>
    <property type="evidence" value="ECO:0007669"/>
    <property type="project" value="TreeGrafter"/>
</dbReference>
<dbReference type="SUPFAM" id="SSF69340">
    <property type="entry name" value="C-terminal domain of adenylylcyclase associated protein"/>
    <property type="match status" value="1"/>
</dbReference>
<dbReference type="InterPro" id="IPR036223">
    <property type="entry name" value="CAP_C_sf"/>
</dbReference>
<comment type="function">
    <text evidence="5">The N-terminal domain binds to adenylyl cyclase, thereby enabling adenylyl cyclase to be activated by upstream regulatory signals, such as Ras. The C-terminal domain is required for normal cellular morphology and growth control.</text>
</comment>
<dbReference type="EMBL" id="JADGJQ010000134">
    <property type="protein sequence ID" value="KAJ3167763.1"/>
    <property type="molecule type" value="Genomic_DNA"/>
</dbReference>
<feature type="region of interest" description="Disordered" evidence="8">
    <location>
        <begin position="218"/>
        <end position="277"/>
    </location>
</feature>
<dbReference type="InterPro" id="IPR016098">
    <property type="entry name" value="CAP/MinC_C"/>
</dbReference>
<comment type="similarity">
    <text evidence="2 7">Belongs to the CAP family.</text>
</comment>
<evidence type="ECO:0000256" key="8">
    <source>
        <dbReference type="SAM" id="MobiDB-lite"/>
    </source>
</evidence>
<dbReference type="Gene3D" id="2.160.20.70">
    <property type="match status" value="1"/>
</dbReference>
<dbReference type="GO" id="GO:0005886">
    <property type="term" value="C:plasma membrane"/>
    <property type="evidence" value="ECO:0007669"/>
    <property type="project" value="UniProtKB-SubCell"/>
</dbReference>
<dbReference type="Pfam" id="PF08603">
    <property type="entry name" value="CAP_C"/>
    <property type="match status" value="1"/>
</dbReference>
<dbReference type="Gene3D" id="1.25.40.330">
    <property type="entry name" value="Adenylate cyclase-associated CAP, N-terminal domain"/>
    <property type="match status" value="1"/>
</dbReference>
<feature type="compositionally biased region" description="Pro residues" evidence="8">
    <location>
        <begin position="245"/>
        <end position="255"/>
    </location>
</feature>
<dbReference type="Pfam" id="PF21938">
    <property type="entry name" value="CAP_N"/>
    <property type="match status" value="1"/>
</dbReference>
<evidence type="ECO:0000313" key="11">
    <source>
        <dbReference type="Proteomes" id="UP001212152"/>
    </source>
</evidence>
<dbReference type="GO" id="GO:0008179">
    <property type="term" value="F:adenylate cyclase binding"/>
    <property type="evidence" value="ECO:0007669"/>
    <property type="project" value="TreeGrafter"/>
</dbReference>
<evidence type="ECO:0000256" key="6">
    <source>
        <dbReference type="ARBA" id="ARBA00072052"/>
    </source>
</evidence>
<feature type="compositionally biased region" description="Low complexity" evidence="8">
    <location>
        <begin position="33"/>
        <end position="44"/>
    </location>
</feature>
<protein>
    <recommendedName>
        <fullName evidence="6 7">Adenylyl cyclase-associated protein</fullName>
    </recommendedName>
</protein>
<dbReference type="InterPro" id="IPR006599">
    <property type="entry name" value="CARP_motif"/>
</dbReference>
<feature type="compositionally biased region" description="Low complexity" evidence="8">
    <location>
        <begin position="230"/>
        <end position="244"/>
    </location>
</feature>
<accession>A0AAD5XNB7</accession>
<dbReference type="InterPro" id="IPR053950">
    <property type="entry name" value="CAP_N"/>
</dbReference>
<dbReference type="AlphaFoldDB" id="A0AAD5XNB7"/>
<evidence type="ECO:0000313" key="10">
    <source>
        <dbReference type="EMBL" id="KAJ3167763.1"/>
    </source>
</evidence>
<dbReference type="Proteomes" id="UP001212152">
    <property type="component" value="Unassembled WGS sequence"/>
</dbReference>
<dbReference type="InterPro" id="IPR013912">
    <property type="entry name" value="Adenylate_cyclase-assoc_CAP_C"/>
</dbReference>
<dbReference type="InterPro" id="IPR018106">
    <property type="entry name" value="CAP_CS_N"/>
</dbReference>
<comment type="caution">
    <text evidence="10">The sequence shown here is derived from an EMBL/GenBank/DDBJ whole genome shotgun (WGS) entry which is preliminary data.</text>
</comment>
<feature type="region of interest" description="Disordered" evidence="8">
    <location>
        <begin position="19"/>
        <end position="55"/>
    </location>
</feature>
<evidence type="ECO:0000256" key="3">
    <source>
        <dbReference type="ARBA" id="ARBA00022475"/>
    </source>
</evidence>
<evidence type="ECO:0000256" key="2">
    <source>
        <dbReference type="ARBA" id="ARBA00007659"/>
    </source>
</evidence>
<dbReference type="GO" id="GO:0005737">
    <property type="term" value="C:cytoplasm"/>
    <property type="evidence" value="ECO:0007669"/>
    <property type="project" value="TreeGrafter"/>
</dbReference>
<comment type="subcellular location">
    <subcellularLocation>
        <location evidence="1">Cell membrane</location>
        <topology evidence="1">Peripheral membrane protein</topology>
    </subcellularLocation>
</comment>
<evidence type="ECO:0000256" key="1">
    <source>
        <dbReference type="ARBA" id="ARBA00004202"/>
    </source>
</evidence>
<dbReference type="InterPro" id="IPR017901">
    <property type="entry name" value="C-CAP_CF_C-like"/>
</dbReference>
<dbReference type="GO" id="GO:0003779">
    <property type="term" value="F:actin binding"/>
    <property type="evidence" value="ECO:0007669"/>
    <property type="project" value="InterPro"/>
</dbReference>
<dbReference type="SUPFAM" id="SSF101278">
    <property type="entry name" value="N-terminal domain of adenylylcyclase associated protein, CAP"/>
    <property type="match status" value="1"/>
</dbReference>
<dbReference type="GO" id="GO:0007015">
    <property type="term" value="P:actin filament organization"/>
    <property type="evidence" value="ECO:0007669"/>
    <property type="project" value="TreeGrafter"/>
</dbReference>
<keyword evidence="4" id="KW-0472">Membrane</keyword>
<evidence type="ECO:0000259" key="9">
    <source>
        <dbReference type="PROSITE" id="PS51329"/>
    </source>
</evidence>
<dbReference type="Pfam" id="PF01213">
    <property type="entry name" value="CAP_N-CM"/>
    <property type="match status" value="1"/>
</dbReference>
<dbReference type="InterPro" id="IPR036222">
    <property type="entry name" value="CAP_N_sf"/>
</dbReference>
<evidence type="ECO:0000256" key="4">
    <source>
        <dbReference type="ARBA" id="ARBA00023136"/>
    </source>
</evidence>
<keyword evidence="3" id="KW-1003">Cell membrane</keyword>
<keyword evidence="11" id="KW-1185">Reference proteome</keyword>
<dbReference type="PANTHER" id="PTHR10652">
    <property type="entry name" value="ADENYLYL CYCLASE-ASSOCIATED PROTEIN"/>
    <property type="match status" value="1"/>
</dbReference>
<reference evidence="10" key="1">
    <citation type="submission" date="2020-05" db="EMBL/GenBank/DDBJ databases">
        <title>Phylogenomic resolution of chytrid fungi.</title>
        <authorList>
            <person name="Stajich J.E."/>
            <person name="Amses K."/>
            <person name="Simmons R."/>
            <person name="Seto K."/>
            <person name="Myers J."/>
            <person name="Bonds A."/>
            <person name="Quandt C.A."/>
            <person name="Barry K."/>
            <person name="Liu P."/>
            <person name="Grigoriev I."/>
            <person name="Longcore J.E."/>
            <person name="James T.Y."/>
        </authorList>
    </citation>
    <scope>NUCLEOTIDE SEQUENCE</scope>
    <source>
        <strain evidence="10">JEL0379</strain>
    </source>
</reference>
<dbReference type="FunFam" id="2.160.20.70:FF:000001">
    <property type="entry name" value="Adenylyl cyclase-associated protein"/>
    <property type="match status" value="1"/>
</dbReference>
<proteinExistence type="inferred from homology"/>
<gene>
    <name evidence="10" type="primary">CAP1</name>
    <name evidence="10" type="ORF">HDU87_001482</name>
</gene>
<dbReference type="PANTHER" id="PTHR10652:SF0">
    <property type="entry name" value="ADENYLYL CYCLASE-ASSOCIATED PROTEIN"/>
    <property type="match status" value="1"/>
</dbReference>
<organism evidence="10 11">
    <name type="scientific">Geranomyces variabilis</name>
    <dbReference type="NCBI Taxonomy" id="109894"/>
    <lineage>
        <taxon>Eukaryota</taxon>
        <taxon>Fungi</taxon>
        <taxon>Fungi incertae sedis</taxon>
        <taxon>Chytridiomycota</taxon>
        <taxon>Chytridiomycota incertae sedis</taxon>
        <taxon>Chytridiomycetes</taxon>
        <taxon>Spizellomycetales</taxon>
        <taxon>Powellomycetaceae</taxon>
        <taxon>Geranomyces</taxon>
    </lineage>
</organism>
<dbReference type="PROSITE" id="PS51329">
    <property type="entry name" value="C_CAP_COFACTOR_C"/>
    <property type="match status" value="1"/>
</dbReference>
<feature type="compositionally biased region" description="Basic and acidic residues" evidence="8">
    <location>
        <begin position="19"/>
        <end position="29"/>
    </location>
</feature>